<dbReference type="PROSITE" id="PS51725">
    <property type="entry name" value="ABM"/>
    <property type="match status" value="1"/>
</dbReference>
<sequence>MSTTIAPFPKDSSNGFSIVVTAEAKPGKADALLEIFQRVRSVVSAEPECVLFELFRTDENPNKLVWFETWTSTVEWFMQDQITKPYMKAYEKELELGDILVGGRDIKFLERVPATQS</sequence>
<dbReference type="Pfam" id="PF03992">
    <property type="entry name" value="ABM"/>
    <property type="match status" value="1"/>
</dbReference>
<keyword evidence="4" id="KW-1185">Reference proteome</keyword>
<dbReference type="InterPro" id="IPR007138">
    <property type="entry name" value="ABM_dom"/>
</dbReference>
<dbReference type="SUPFAM" id="SSF54909">
    <property type="entry name" value="Dimeric alpha+beta barrel"/>
    <property type="match status" value="1"/>
</dbReference>
<accession>J3NUN6</accession>
<dbReference type="OrthoDB" id="4126315at2759"/>
<reference evidence="3" key="5">
    <citation type="submission" date="2018-04" db="UniProtKB">
        <authorList>
            <consortium name="EnsemblFungi"/>
        </authorList>
    </citation>
    <scope>IDENTIFICATION</scope>
    <source>
        <strain evidence="3">R3-111a-1</strain>
    </source>
</reference>
<dbReference type="Gene3D" id="3.30.70.100">
    <property type="match status" value="1"/>
</dbReference>
<feature type="domain" description="ABM" evidence="1">
    <location>
        <begin position="16"/>
        <end position="108"/>
    </location>
</feature>
<dbReference type="RefSeq" id="XP_009221055.1">
    <property type="nucleotide sequence ID" value="XM_009222791.1"/>
</dbReference>
<dbReference type="Proteomes" id="UP000006039">
    <property type="component" value="Unassembled WGS sequence"/>
</dbReference>
<reference evidence="2" key="3">
    <citation type="submission" date="2010-09" db="EMBL/GenBank/DDBJ databases">
        <title>Annotation of Gaeumannomyces graminis var. tritici R3-111a-1.</title>
        <authorList>
            <consortium name="The Broad Institute Genome Sequencing Platform"/>
            <person name="Ma L.-J."/>
            <person name="Dead R."/>
            <person name="Young S.K."/>
            <person name="Zeng Q."/>
            <person name="Gargeya S."/>
            <person name="Fitzgerald M."/>
            <person name="Haas B."/>
            <person name="Abouelleil A."/>
            <person name="Alvarado L."/>
            <person name="Arachchi H.M."/>
            <person name="Berlin A."/>
            <person name="Brown A."/>
            <person name="Chapman S.B."/>
            <person name="Chen Z."/>
            <person name="Dunbar C."/>
            <person name="Freedman E."/>
            <person name="Gearin G."/>
            <person name="Gellesch M."/>
            <person name="Goldberg J."/>
            <person name="Griggs A."/>
            <person name="Gujja S."/>
            <person name="Heiman D."/>
            <person name="Howarth C."/>
            <person name="Larson L."/>
            <person name="Lui A."/>
            <person name="MacDonald P.J.P."/>
            <person name="Mehta T."/>
            <person name="Montmayeur A."/>
            <person name="Murphy C."/>
            <person name="Neiman D."/>
            <person name="Pearson M."/>
            <person name="Priest M."/>
            <person name="Roberts A."/>
            <person name="Saif S."/>
            <person name="Shea T."/>
            <person name="Shenoy N."/>
            <person name="Sisk P."/>
            <person name="Stolte C."/>
            <person name="Sykes S."/>
            <person name="Yandava C."/>
            <person name="Wortman J."/>
            <person name="Nusbaum C."/>
            <person name="Birren B."/>
        </authorList>
    </citation>
    <scope>NUCLEOTIDE SEQUENCE</scope>
    <source>
        <strain evidence="2">R3-111a-1</strain>
    </source>
</reference>
<dbReference type="EMBL" id="GL385396">
    <property type="protein sequence ID" value="EJT79910.1"/>
    <property type="molecule type" value="Genomic_DNA"/>
</dbReference>
<proteinExistence type="predicted"/>
<dbReference type="EnsemblFungi" id="EJT79910">
    <property type="protein sequence ID" value="EJT79910"/>
    <property type="gene ID" value="GGTG_04992"/>
</dbReference>
<reference evidence="4" key="1">
    <citation type="submission" date="2010-07" db="EMBL/GenBank/DDBJ databases">
        <title>The genome sequence of Gaeumannomyces graminis var. tritici strain R3-111a-1.</title>
        <authorList>
            <consortium name="The Broad Institute Genome Sequencing Platform"/>
            <person name="Ma L.-J."/>
            <person name="Dead R."/>
            <person name="Young S."/>
            <person name="Zeng Q."/>
            <person name="Koehrsen M."/>
            <person name="Alvarado L."/>
            <person name="Berlin A."/>
            <person name="Chapman S.B."/>
            <person name="Chen Z."/>
            <person name="Freedman E."/>
            <person name="Gellesch M."/>
            <person name="Goldberg J."/>
            <person name="Griggs A."/>
            <person name="Gujja S."/>
            <person name="Heilman E.R."/>
            <person name="Heiman D."/>
            <person name="Hepburn T."/>
            <person name="Howarth C."/>
            <person name="Jen D."/>
            <person name="Larson L."/>
            <person name="Mehta T."/>
            <person name="Neiman D."/>
            <person name="Pearson M."/>
            <person name="Roberts A."/>
            <person name="Saif S."/>
            <person name="Shea T."/>
            <person name="Shenoy N."/>
            <person name="Sisk P."/>
            <person name="Stolte C."/>
            <person name="Sykes S."/>
            <person name="Walk T."/>
            <person name="White J."/>
            <person name="Yandava C."/>
            <person name="Haas B."/>
            <person name="Nusbaum C."/>
            <person name="Birren B."/>
        </authorList>
    </citation>
    <scope>NUCLEOTIDE SEQUENCE [LARGE SCALE GENOMIC DNA]</scope>
    <source>
        <strain evidence="4">R3-111a-1</strain>
    </source>
</reference>
<evidence type="ECO:0000313" key="4">
    <source>
        <dbReference type="Proteomes" id="UP000006039"/>
    </source>
</evidence>
<dbReference type="VEuPathDB" id="FungiDB:GGTG_04992"/>
<dbReference type="GeneID" id="20345450"/>
<gene>
    <name evidence="3" type="primary">20345450</name>
    <name evidence="2" type="ORF">GGTG_04992</name>
</gene>
<dbReference type="eggNOG" id="ENOG502S55M">
    <property type="taxonomic scope" value="Eukaryota"/>
</dbReference>
<evidence type="ECO:0000313" key="3">
    <source>
        <dbReference type="EnsemblFungi" id="EJT79910"/>
    </source>
</evidence>
<evidence type="ECO:0000313" key="2">
    <source>
        <dbReference type="EMBL" id="EJT79910.1"/>
    </source>
</evidence>
<evidence type="ECO:0000259" key="1">
    <source>
        <dbReference type="PROSITE" id="PS51725"/>
    </source>
</evidence>
<dbReference type="AlphaFoldDB" id="J3NUN6"/>
<reference evidence="3" key="4">
    <citation type="journal article" date="2015" name="G3 (Bethesda)">
        <title>Genome sequences of three phytopathogenic species of the Magnaporthaceae family of fungi.</title>
        <authorList>
            <person name="Okagaki L.H."/>
            <person name="Nunes C.C."/>
            <person name="Sailsbery J."/>
            <person name="Clay B."/>
            <person name="Brown D."/>
            <person name="John T."/>
            <person name="Oh Y."/>
            <person name="Young N."/>
            <person name="Fitzgerald M."/>
            <person name="Haas B.J."/>
            <person name="Zeng Q."/>
            <person name="Young S."/>
            <person name="Adiconis X."/>
            <person name="Fan L."/>
            <person name="Levin J.Z."/>
            <person name="Mitchell T.K."/>
            <person name="Okubara P.A."/>
            <person name="Farman M.L."/>
            <person name="Kohn L.M."/>
            <person name="Birren B."/>
            <person name="Ma L.-J."/>
            <person name="Dean R.A."/>
        </authorList>
    </citation>
    <scope>NUCLEOTIDE SEQUENCE</scope>
    <source>
        <strain evidence="3">R3-111a-1</strain>
    </source>
</reference>
<name>J3NUN6_GAET3</name>
<dbReference type="HOGENOM" id="CLU_147503_1_0_1"/>
<dbReference type="InterPro" id="IPR011008">
    <property type="entry name" value="Dimeric_a/b-barrel"/>
</dbReference>
<organism evidence="2">
    <name type="scientific">Gaeumannomyces tritici (strain R3-111a-1)</name>
    <name type="common">Wheat and barley take-all root rot fungus</name>
    <name type="synonym">Gaeumannomyces graminis var. tritici</name>
    <dbReference type="NCBI Taxonomy" id="644352"/>
    <lineage>
        <taxon>Eukaryota</taxon>
        <taxon>Fungi</taxon>
        <taxon>Dikarya</taxon>
        <taxon>Ascomycota</taxon>
        <taxon>Pezizomycotina</taxon>
        <taxon>Sordariomycetes</taxon>
        <taxon>Sordariomycetidae</taxon>
        <taxon>Magnaporthales</taxon>
        <taxon>Magnaporthaceae</taxon>
        <taxon>Gaeumannomyces</taxon>
    </lineage>
</organism>
<reference evidence="2" key="2">
    <citation type="submission" date="2010-07" db="EMBL/GenBank/DDBJ databases">
        <authorList>
            <consortium name="The Broad Institute Genome Sequencing Platform"/>
            <consortium name="Broad Institute Genome Sequencing Center for Infectious Disease"/>
            <person name="Ma L.-J."/>
            <person name="Dead R."/>
            <person name="Young S."/>
            <person name="Zeng Q."/>
            <person name="Koehrsen M."/>
            <person name="Alvarado L."/>
            <person name="Berlin A."/>
            <person name="Chapman S.B."/>
            <person name="Chen Z."/>
            <person name="Freedman E."/>
            <person name="Gellesch M."/>
            <person name="Goldberg J."/>
            <person name="Griggs A."/>
            <person name="Gujja S."/>
            <person name="Heilman E.R."/>
            <person name="Heiman D."/>
            <person name="Hepburn T."/>
            <person name="Howarth C."/>
            <person name="Jen D."/>
            <person name="Larson L."/>
            <person name="Mehta T."/>
            <person name="Neiman D."/>
            <person name="Pearson M."/>
            <person name="Roberts A."/>
            <person name="Saif S."/>
            <person name="Shea T."/>
            <person name="Shenoy N."/>
            <person name="Sisk P."/>
            <person name="Stolte C."/>
            <person name="Sykes S."/>
            <person name="Walk T."/>
            <person name="White J."/>
            <person name="Yandava C."/>
            <person name="Haas B."/>
            <person name="Nusbaum C."/>
            <person name="Birren B."/>
        </authorList>
    </citation>
    <scope>NUCLEOTIDE SEQUENCE</scope>
    <source>
        <strain evidence="2">R3-111a-1</strain>
    </source>
</reference>
<protein>
    <recommendedName>
        <fullName evidence="1">ABM domain-containing protein</fullName>
    </recommendedName>
</protein>